<dbReference type="Pfam" id="PF00560">
    <property type="entry name" value="LRR_1"/>
    <property type="match status" value="2"/>
</dbReference>
<proteinExistence type="predicted"/>
<feature type="compositionally biased region" description="Acidic residues" evidence="12">
    <location>
        <begin position="505"/>
        <end position="519"/>
    </location>
</feature>
<dbReference type="Proteomes" id="UP000693970">
    <property type="component" value="Unassembled WGS sequence"/>
</dbReference>
<dbReference type="FunFam" id="3.80.10.10:FF:000383">
    <property type="entry name" value="Leucine-rich repeat receptor protein kinase EMS1"/>
    <property type="match status" value="1"/>
</dbReference>
<keyword evidence="5" id="KW-0732">Signal</keyword>
<keyword evidence="3" id="KW-0433">Leucine-rich repeat</keyword>
<comment type="subcellular location">
    <subcellularLocation>
        <location evidence="1">Cell membrane</location>
    </subcellularLocation>
    <subcellularLocation>
        <location evidence="11">Endomembrane system</location>
        <topology evidence="11">Single-pass membrane protein</topology>
    </subcellularLocation>
</comment>
<dbReference type="GO" id="GO:0005886">
    <property type="term" value="C:plasma membrane"/>
    <property type="evidence" value="ECO:0007669"/>
    <property type="project" value="UniProtKB-SubCell"/>
</dbReference>
<keyword evidence="15" id="KW-1185">Reference proteome</keyword>
<dbReference type="FunFam" id="3.80.10.10:FF:000041">
    <property type="entry name" value="LRR receptor-like serine/threonine-protein kinase ERECTA"/>
    <property type="match status" value="1"/>
</dbReference>
<evidence type="ECO:0000313" key="15">
    <source>
        <dbReference type="Proteomes" id="UP000693970"/>
    </source>
</evidence>
<feature type="compositionally biased region" description="Low complexity" evidence="12">
    <location>
        <begin position="1493"/>
        <end position="1507"/>
    </location>
</feature>
<feature type="region of interest" description="Disordered" evidence="12">
    <location>
        <begin position="1"/>
        <end position="575"/>
    </location>
</feature>
<evidence type="ECO:0000256" key="8">
    <source>
        <dbReference type="ARBA" id="ARBA00023136"/>
    </source>
</evidence>
<dbReference type="InterPro" id="IPR001611">
    <property type="entry name" value="Leu-rich_rpt"/>
</dbReference>
<feature type="compositionally biased region" description="Basic and acidic residues" evidence="12">
    <location>
        <begin position="484"/>
        <end position="504"/>
    </location>
</feature>
<feature type="compositionally biased region" description="Basic and acidic residues" evidence="12">
    <location>
        <begin position="554"/>
        <end position="575"/>
    </location>
</feature>
<keyword evidence="8 13" id="KW-0472">Membrane</keyword>
<evidence type="ECO:0000256" key="9">
    <source>
        <dbReference type="ARBA" id="ARBA00023170"/>
    </source>
</evidence>
<comment type="caution">
    <text evidence="14">The sequence shown here is derived from an EMBL/GenBank/DDBJ whole genome shotgun (WGS) entry which is preliminary data.</text>
</comment>
<feature type="compositionally biased region" description="Low complexity" evidence="12">
    <location>
        <begin position="259"/>
        <end position="279"/>
    </location>
</feature>
<feature type="compositionally biased region" description="Polar residues" evidence="12">
    <location>
        <begin position="1075"/>
        <end position="1092"/>
    </location>
</feature>
<evidence type="ECO:0000256" key="6">
    <source>
        <dbReference type="ARBA" id="ARBA00022737"/>
    </source>
</evidence>
<feature type="compositionally biased region" description="Polar residues" evidence="12">
    <location>
        <begin position="243"/>
        <end position="258"/>
    </location>
</feature>
<feature type="compositionally biased region" description="Basic and acidic residues" evidence="12">
    <location>
        <begin position="127"/>
        <end position="144"/>
    </location>
</feature>
<evidence type="ECO:0000256" key="3">
    <source>
        <dbReference type="ARBA" id="ARBA00022614"/>
    </source>
</evidence>
<keyword evidence="4 13" id="KW-0812">Transmembrane</keyword>
<feature type="compositionally biased region" description="Low complexity" evidence="12">
    <location>
        <begin position="91"/>
        <end position="106"/>
    </location>
</feature>
<dbReference type="InterPro" id="IPR003591">
    <property type="entry name" value="Leu-rich_rpt_typical-subtyp"/>
</dbReference>
<evidence type="ECO:0000256" key="2">
    <source>
        <dbReference type="ARBA" id="ARBA00022475"/>
    </source>
</evidence>
<protein>
    <submittedName>
        <fullName evidence="14">RHS repeat-associated core domain containing protein</fullName>
    </submittedName>
</protein>
<sequence length="1815" mass="196416">MGKYGSLSSSSSSSSSSGSTTTSSSSNVEQQNDKNNNSNHGQHWVGAGPNKTVTSGTRDSEWKPVDTAQNSSLRRRKKPIPGEEESSDQPSKASTDVSSSAGSSGKEYGDADVVQYGGDSESSESDTDSKVVKEILHGSSHEYESTGSANDETESETESMKMRRILYGSTNSSTTSKLEMSGEHFTNNESISSIGGPGTGTARRAVVPDTVNETDEEKTDDGDVAPPQKSESSNQSQSGSASVTRSLATSSRSGSTNQSPSQSRGSIRSGSASNSYSSRTPSGSPMHSRSGSTTSSSQRSKAAASRNLSQSSHPSTHAPISPQQSASQSSRTFTPKSQRSNSSSSRSHPWESNHTRTNSASRSRSTHSGTQSQHNTASNHSVSESTSVGTKENEAATEGSKSKQSSVPDPPESRGSSRNSELQHNKADQQGPGFDSSQRDLNDAVRSRESIFQPLKERRTPNDAENKELEPPLTANDEVSLSPPHKELARDPSGDLKSFTREYETGSEDDFGNEREENDLPGGEQIDETRSIPVDEVETSPTTQGSEPPIEALNSKKESSRENETETEATKVEAKIDQEEEIKTWSPVREKKNVPYTLHKIGSHDTDDWKPPALTTYGEQKFIPASRVQNAGRKDPDARNAVTAFKTLDKDSATTPILPLRPALQSDTGLRLGLEDHHQAVPPEQVEKENNFKQNKKRPPVAPPPEITLISSLDDDSSLGTYGTYLDRFPKIIKKKETKAGFTLAAVPRFAQGDSVTGGQEVKNTAALVPSFVQEDSVSGGHEVKKIVPRFAQEDSLAGGYEVKGKNEIVAQSSGAVLHSSQGVSFASVHEVEEKNKTITDNEGSFPKFVWGDAMQESAWAHQHVRPSSQQKEAADDYYRSWIHTRSEEKDLPDRLDPPGNTDLFPFNPKNPNVKIENDRFSSTIPSTPFYSGVNREAIHSSTWVPQQKKPEVCRSDSIPSLPLYYYKSERSTNSVWGAPGIQKRRGKDDVDMEARRHYIDSILSKKRPVGVSSSTFIGGSARVDYTGTISSSSPSKSFSPRSVSFLSPSPSSVTSKSGVPSLSTSNSSSASRSDGLQTSTNTPRPSKTLPSKGQHIIIQAPILGSDEAKTSHSSERELHIQRGDSGHSDAVNDASMTASQPTQSKSGTNEPPEQSIVPQSDASLKQSNVDGMRVAPYMSNTMIIAIVAAIFIILAGVGVVIYFFVVPLFQERTEPGSSPTPSPSIDSSMQGLRNLISAVSPETEVSFDDPDTPQSLALTWLSENQFLETYSLEKILQRFAMATLYYSTTGESWRRRDLWLSDTDECGWYTSETQTDVCNGNGQLDEIDLNENGLVGALPWNELAILKSQLIILDAFSNQLSGPLDSSIGKLTSLIVLDLQRNGFVGTLPREIEYLKSMRHLILAENNFSGSIPSEIAGMTDLESLNLSGNRLKGTIPDILGNMSTLRNIFLDGNGITGTVPSELCARELENLVVDCSLLVCECCTCGSGTTSPPIQSLPPAASSAPVPTPSDPSPPVSNPTDGNDLRSVVVGAFPRSRSALQDPDSPQSKALVWLESTSNDDVSTEEIFLQRYALATLYYATNGERWNDNTAWLSSTNECSWFSTATTLDVCDNFGRYLSIDLQENNLSGKIPEEIAILSNSLKTVNLRANQILGEIPPSLQDLTNVEALDLSTNNLEGAIPSELFDATNLRQLSLFENTLISTLPLDVGKLTRLELLDVGANQLTGTLPSTLGLLTRLAGLSVFGNSFTGTLPQELANSRSLQLLYIDSNDLRGPLPTDVCLLNLEEFWSDCEEMQCVCCTMCCRDGFGCFET</sequence>
<feature type="compositionally biased region" description="Basic and acidic residues" evidence="12">
    <location>
        <begin position="1107"/>
        <end position="1128"/>
    </location>
</feature>
<feature type="compositionally biased region" description="Pro residues" evidence="12">
    <location>
        <begin position="1508"/>
        <end position="1519"/>
    </location>
</feature>
<evidence type="ECO:0000256" key="7">
    <source>
        <dbReference type="ARBA" id="ARBA00022989"/>
    </source>
</evidence>
<evidence type="ECO:0000256" key="5">
    <source>
        <dbReference type="ARBA" id="ARBA00022729"/>
    </source>
</evidence>
<feature type="compositionally biased region" description="Low complexity" evidence="12">
    <location>
        <begin position="1"/>
        <end position="26"/>
    </location>
</feature>
<feature type="compositionally biased region" description="Polar residues" evidence="12">
    <location>
        <begin position="168"/>
        <end position="189"/>
    </location>
</feature>
<feature type="transmembrane region" description="Helical" evidence="13">
    <location>
        <begin position="1183"/>
        <end position="1206"/>
    </location>
</feature>
<evidence type="ECO:0000256" key="1">
    <source>
        <dbReference type="ARBA" id="ARBA00004236"/>
    </source>
</evidence>
<dbReference type="PANTHER" id="PTHR48052:SF8">
    <property type="entry name" value="LRR RECEPTOR-LIKE SERINE_THREONINE-PROTEIN KINASE FLS2"/>
    <property type="match status" value="1"/>
</dbReference>
<evidence type="ECO:0000256" key="12">
    <source>
        <dbReference type="SAM" id="MobiDB-lite"/>
    </source>
</evidence>
<keyword evidence="7 13" id="KW-1133">Transmembrane helix</keyword>
<keyword evidence="2" id="KW-1003">Cell membrane</keyword>
<evidence type="ECO:0000256" key="10">
    <source>
        <dbReference type="ARBA" id="ARBA00023180"/>
    </source>
</evidence>
<dbReference type="GO" id="GO:0012505">
    <property type="term" value="C:endomembrane system"/>
    <property type="evidence" value="ECO:0007669"/>
    <property type="project" value="UniProtKB-SubCell"/>
</dbReference>
<feature type="compositionally biased region" description="Polar residues" evidence="12">
    <location>
        <begin position="369"/>
        <end position="390"/>
    </location>
</feature>
<feature type="compositionally biased region" description="Polar residues" evidence="12">
    <location>
        <begin position="27"/>
        <end position="41"/>
    </location>
</feature>
<dbReference type="SMART" id="SM00369">
    <property type="entry name" value="LRR_TYP"/>
    <property type="match status" value="4"/>
</dbReference>
<feature type="compositionally biased region" description="Low complexity" evidence="12">
    <location>
        <begin position="355"/>
        <end position="368"/>
    </location>
</feature>
<feature type="region of interest" description="Disordered" evidence="12">
    <location>
        <begin position="1025"/>
        <end position="1165"/>
    </location>
</feature>
<dbReference type="PANTHER" id="PTHR48052">
    <property type="entry name" value="UNNAMED PRODUCT"/>
    <property type="match status" value="1"/>
</dbReference>
<keyword evidence="9" id="KW-0675">Receptor</keyword>
<feature type="compositionally biased region" description="Low complexity" evidence="12">
    <location>
        <begin position="337"/>
        <end position="347"/>
    </location>
</feature>
<evidence type="ECO:0000313" key="14">
    <source>
        <dbReference type="EMBL" id="KAG7368266.1"/>
    </source>
</evidence>
<feature type="region of interest" description="Disordered" evidence="12">
    <location>
        <begin position="684"/>
        <end position="704"/>
    </location>
</feature>
<feature type="compositionally biased region" description="Low complexity" evidence="12">
    <location>
        <begin position="228"/>
        <end position="242"/>
    </location>
</feature>
<feature type="compositionally biased region" description="Low complexity" evidence="12">
    <location>
        <begin position="318"/>
        <end position="330"/>
    </location>
</feature>
<organism evidence="14 15">
    <name type="scientific">Nitzschia inconspicua</name>
    <dbReference type="NCBI Taxonomy" id="303405"/>
    <lineage>
        <taxon>Eukaryota</taxon>
        <taxon>Sar</taxon>
        <taxon>Stramenopiles</taxon>
        <taxon>Ochrophyta</taxon>
        <taxon>Bacillariophyta</taxon>
        <taxon>Bacillariophyceae</taxon>
        <taxon>Bacillariophycidae</taxon>
        <taxon>Bacillariales</taxon>
        <taxon>Bacillariaceae</taxon>
        <taxon>Nitzschia</taxon>
    </lineage>
</organism>
<feature type="compositionally biased region" description="Low complexity" evidence="12">
    <location>
        <begin position="1031"/>
        <end position="1074"/>
    </location>
</feature>
<keyword evidence="6" id="KW-0677">Repeat</keyword>
<keyword evidence="10" id="KW-0325">Glycoprotein</keyword>
<feature type="compositionally biased region" description="Acidic residues" evidence="12">
    <location>
        <begin position="212"/>
        <end position="223"/>
    </location>
</feature>
<feature type="region of interest" description="Disordered" evidence="12">
    <location>
        <begin position="1493"/>
        <end position="1527"/>
    </location>
</feature>
<feature type="compositionally biased region" description="Basic and acidic residues" evidence="12">
    <location>
        <begin position="437"/>
        <end position="470"/>
    </location>
</feature>
<dbReference type="EMBL" id="JAGRRH010000006">
    <property type="protein sequence ID" value="KAG7368266.1"/>
    <property type="molecule type" value="Genomic_DNA"/>
</dbReference>
<feature type="compositionally biased region" description="Polar residues" evidence="12">
    <location>
        <begin position="1135"/>
        <end position="1165"/>
    </location>
</feature>
<evidence type="ECO:0000256" key="11">
    <source>
        <dbReference type="ARBA" id="ARBA00037847"/>
    </source>
</evidence>
<dbReference type="OrthoDB" id="511504at2759"/>
<evidence type="ECO:0000256" key="13">
    <source>
        <dbReference type="SAM" id="Phobius"/>
    </source>
</evidence>
<feature type="compositionally biased region" description="Low complexity" evidence="12">
    <location>
        <begin position="288"/>
        <end position="306"/>
    </location>
</feature>
<reference evidence="14" key="2">
    <citation type="submission" date="2021-04" db="EMBL/GenBank/DDBJ databases">
        <authorList>
            <person name="Podell S."/>
        </authorList>
    </citation>
    <scope>NUCLEOTIDE SEQUENCE</scope>
    <source>
        <strain evidence="14">Hildebrandi</strain>
    </source>
</reference>
<accession>A0A9K3LX20</accession>
<name>A0A9K3LX20_9STRA</name>
<evidence type="ECO:0000256" key="4">
    <source>
        <dbReference type="ARBA" id="ARBA00022692"/>
    </source>
</evidence>
<gene>
    <name evidence="14" type="ORF">IV203_031009</name>
</gene>
<reference evidence="14" key="1">
    <citation type="journal article" date="2021" name="Sci. Rep.">
        <title>Diploid genomic architecture of Nitzschia inconspicua, an elite biomass production diatom.</title>
        <authorList>
            <person name="Oliver A."/>
            <person name="Podell S."/>
            <person name="Pinowska A."/>
            <person name="Traller J.C."/>
            <person name="Smith S.R."/>
            <person name="McClure R."/>
            <person name="Beliaev A."/>
            <person name="Bohutskyi P."/>
            <person name="Hill E.A."/>
            <person name="Rabines A."/>
            <person name="Zheng H."/>
            <person name="Allen L.Z."/>
            <person name="Kuo A."/>
            <person name="Grigoriev I.V."/>
            <person name="Allen A.E."/>
            <person name="Hazlebeck D."/>
            <person name="Allen E.E."/>
        </authorList>
    </citation>
    <scope>NUCLEOTIDE SEQUENCE</scope>
    <source>
        <strain evidence="14">Hildebrandi</strain>
    </source>
</reference>